<keyword evidence="3" id="KW-1185">Reference proteome</keyword>
<dbReference type="Proteomes" id="UP000721861">
    <property type="component" value="Unassembled WGS sequence"/>
</dbReference>
<evidence type="ECO:0000256" key="1">
    <source>
        <dbReference type="SAM" id="Phobius"/>
    </source>
</evidence>
<keyword evidence="1" id="KW-0472">Membrane</keyword>
<sequence>MKLVEKRSIYIISKPIQYVNATNIPDNSEKDCIILDEFYNADKFCFNIKTISSKWNNVQIIKTRYKALFYILKNKNKYNKLFIDSDYGVILTLFLLFLPQIGLYTYEEGYGSYRIVVENNSFVKKLHTVIYNIIGGKSWIGGNRFTKGMYLYYPEVFKTLVTNNPKKELFKLENDFYVHIRSLSEVKEFYKDIDFNFYCNKKIIIYLTTWIIRDDVKFYLDNYPDHYSILKPHPHIKEQPEIKKLFNEVVDSSIPAEIFLSEISDKCSELIIIHENSTSLIYLKPHKFKEYNYTNKDTFDYNNIRSLIQNR</sequence>
<name>A0ABS5K6S2_9BACT</name>
<evidence type="ECO:0000313" key="3">
    <source>
        <dbReference type="Proteomes" id="UP000721861"/>
    </source>
</evidence>
<proteinExistence type="predicted"/>
<dbReference type="EMBL" id="JAGUCN010000002">
    <property type="protein sequence ID" value="MBS2210211.1"/>
    <property type="molecule type" value="Genomic_DNA"/>
</dbReference>
<feature type="transmembrane region" description="Helical" evidence="1">
    <location>
        <begin position="87"/>
        <end position="106"/>
    </location>
</feature>
<keyword evidence="1" id="KW-0812">Transmembrane</keyword>
<accession>A0ABS5K6S2</accession>
<comment type="caution">
    <text evidence="2">The sequence shown here is derived from an EMBL/GenBank/DDBJ whole genome shotgun (WGS) entry which is preliminary data.</text>
</comment>
<keyword evidence="1" id="KW-1133">Transmembrane helix</keyword>
<evidence type="ECO:0000313" key="2">
    <source>
        <dbReference type="EMBL" id="MBS2210211.1"/>
    </source>
</evidence>
<reference evidence="2 3" key="1">
    <citation type="journal article" date="2014" name="Int. J. Syst. Evol. Microbiol.">
        <title>Carboxylicivirga gen. nov. in the family Marinilabiliaceae with two novel species, Carboxylicivirga mesophila sp. nov. and Carboxylicivirga taeanensis sp. nov., and reclassification of Cytophaga fermentans as Saccharicrinis fermentans gen. nov., comb. nov.</title>
        <authorList>
            <person name="Yang S.H."/>
            <person name="Seo H.S."/>
            <person name="Woo J.H."/>
            <person name="Oh H.M."/>
            <person name="Jang H."/>
            <person name="Lee J.H."/>
            <person name="Kim S.J."/>
            <person name="Kwon K.K."/>
        </authorList>
    </citation>
    <scope>NUCLEOTIDE SEQUENCE [LARGE SCALE GENOMIC DNA]</scope>
    <source>
        <strain evidence="2 3">JCM 18290</strain>
    </source>
</reference>
<protein>
    <submittedName>
        <fullName evidence="2">Uncharacterized protein</fullName>
    </submittedName>
</protein>
<organism evidence="2 3">
    <name type="scientific">Carboxylicivirga mesophila</name>
    <dbReference type="NCBI Taxonomy" id="1166478"/>
    <lineage>
        <taxon>Bacteria</taxon>
        <taxon>Pseudomonadati</taxon>
        <taxon>Bacteroidota</taxon>
        <taxon>Bacteroidia</taxon>
        <taxon>Marinilabiliales</taxon>
        <taxon>Marinilabiliaceae</taxon>
        <taxon>Carboxylicivirga</taxon>
    </lineage>
</organism>
<gene>
    <name evidence="2" type="ORF">KEM09_02295</name>
</gene>
<dbReference type="RefSeq" id="WP_212224851.1">
    <property type="nucleotide sequence ID" value="NZ_JAGUCN010000002.1"/>
</dbReference>